<dbReference type="EMBL" id="JAIFRP010000011">
    <property type="protein sequence ID" value="KAK2586794.1"/>
    <property type="molecule type" value="Genomic_DNA"/>
</dbReference>
<dbReference type="SUPFAM" id="SSF161065">
    <property type="entry name" value="ATP synthase D chain-like"/>
    <property type="match status" value="1"/>
</dbReference>
<evidence type="ECO:0000256" key="7">
    <source>
        <dbReference type="ARBA" id="ARBA00023065"/>
    </source>
</evidence>
<name>A0AAD9RVP8_9HYME</name>
<dbReference type="Gene3D" id="6.10.280.70">
    <property type="match status" value="1"/>
</dbReference>
<evidence type="ECO:0000256" key="4">
    <source>
        <dbReference type="ARBA" id="ARBA00022547"/>
    </source>
</evidence>
<evidence type="ECO:0000313" key="12">
    <source>
        <dbReference type="Proteomes" id="UP001258017"/>
    </source>
</evidence>
<keyword evidence="8 10" id="KW-0496">Mitochondrion</keyword>
<evidence type="ECO:0000256" key="2">
    <source>
        <dbReference type="ARBA" id="ARBA00006842"/>
    </source>
</evidence>
<evidence type="ECO:0000256" key="6">
    <source>
        <dbReference type="ARBA" id="ARBA00022792"/>
    </source>
</evidence>
<dbReference type="Pfam" id="PF05873">
    <property type="entry name" value="Mt_ATP-synt_D"/>
    <property type="match status" value="1"/>
</dbReference>
<dbReference type="GO" id="GO:0045259">
    <property type="term" value="C:proton-transporting ATP synthase complex"/>
    <property type="evidence" value="ECO:0007669"/>
    <property type="project" value="UniProtKB-KW"/>
</dbReference>
<dbReference type="GO" id="GO:0015078">
    <property type="term" value="F:proton transmembrane transporter activity"/>
    <property type="evidence" value="ECO:0007669"/>
    <property type="project" value="InterPro"/>
</dbReference>
<keyword evidence="7 10" id="KW-0406">Ion transport</keyword>
<comment type="subcellular location">
    <subcellularLocation>
        <location evidence="1 10">Mitochondrion inner membrane</location>
    </subcellularLocation>
</comment>
<keyword evidence="6 10" id="KW-0999">Mitochondrion inner membrane</keyword>
<evidence type="ECO:0000256" key="5">
    <source>
        <dbReference type="ARBA" id="ARBA00022781"/>
    </source>
</evidence>
<keyword evidence="12" id="KW-1185">Reference proteome</keyword>
<dbReference type="InterPro" id="IPR008689">
    <property type="entry name" value="ATP_synth_F0_dsu_mt"/>
</dbReference>
<keyword evidence="9 10" id="KW-0472">Membrane</keyword>
<reference evidence="11" key="1">
    <citation type="submission" date="2021-08" db="EMBL/GenBank/DDBJ databases">
        <authorList>
            <person name="Misof B."/>
            <person name="Oliver O."/>
            <person name="Podsiadlowski L."/>
            <person name="Donath A."/>
            <person name="Peters R."/>
            <person name="Mayer C."/>
            <person name="Rust J."/>
            <person name="Gunkel S."/>
            <person name="Lesny P."/>
            <person name="Martin S."/>
            <person name="Oeyen J.P."/>
            <person name="Petersen M."/>
            <person name="Panagiotis P."/>
            <person name="Wilbrandt J."/>
            <person name="Tanja T."/>
        </authorList>
    </citation>
    <scope>NUCLEOTIDE SEQUENCE</scope>
    <source>
        <strain evidence="11">GBR_01_08_01A</strain>
        <tissue evidence="11">Thorax + abdomen</tissue>
    </source>
</reference>
<sequence>MSRRAVKAVNWSAIAERVPPHQKNLYAAFKAKSDQYLRRMMANPETTPQINWEYYRKNITIPGLVDKFKKEYESLKIPYPEDKYTSLVDAEEKNVVADIEKFRVECDSDIQKLTATIASLKAIMPYDQMTLEEFLEYHPEYIAGTAEKPSIWPHTPEMIEAEEVAKEAQVKDH</sequence>
<comment type="function">
    <text evidence="10">Mitochondrial membrane ATP synthase (F(1)F(0) ATP synthase or Complex V) produces ATP from ADP in the presence of a proton gradient across the membrane which is generated by electron transport complexes of the respiratory chain. F-type ATPases consist of two structural domains, F(1) - containing the extramembraneous catalytic core, and F(0) - containing the membrane proton channel, linked together by a central stalk and a peripheral stalk. During catalysis, ATP synthesis in the catalytic domain of F(1) is coupled via a rotary mechanism of the central stalk subunits to proton translocation.</text>
</comment>
<dbReference type="Proteomes" id="UP001258017">
    <property type="component" value="Unassembled WGS sequence"/>
</dbReference>
<evidence type="ECO:0000256" key="8">
    <source>
        <dbReference type="ARBA" id="ARBA00023128"/>
    </source>
</evidence>
<evidence type="ECO:0000256" key="10">
    <source>
        <dbReference type="PIRNR" id="PIRNR005514"/>
    </source>
</evidence>
<reference evidence="11" key="2">
    <citation type="journal article" date="2023" name="Commun. Biol.">
        <title>Intrasexual cuticular hydrocarbon dimorphism in a wasp sheds light on hydrocarbon biosynthesis genes in Hymenoptera.</title>
        <authorList>
            <person name="Moris V.C."/>
            <person name="Podsiadlowski L."/>
            <person name="Martin S."/>
            <person name="Oeyen J.P."/>
            <person name="Donath A."/>
            <person name="Petersen M."/>
            <person name="Wilbrandt J."/>
            <person name="Misof B."/>
            <person name="Liedtke D."/>
            <person name="Thamm M."/>
            <person name="Scheiner R."/>
            <person name="Schmitt T."/>
            <person name="Niehuis O."/>
        </authorList>
    </citation>
    <scope>NUCLEOTIDE SEQUENCE</scope>
    <source>
        <strain evidence="11">GBR_01_08_01A</strain>
    </source>
</reference>
<gene>
    <name evidence="11" type="ORF">KPH14_011819</name>
</gene>
<dbReference type="GO" id="GO:0015986">
    <property type="term" value="P:proton motive force-driven ATP synthesis"/>
    <property type="evidence" value="ECO:0007669"/>
    <property type="project" value="UniProtKB-UniRule"/>
</dbReference>
<keyword evidence="4" id="KW-0138">CF(0)</keyword>
<evidence type="ECO:0000256" key="9">
    <source>
        <dbReference type="ARBA" id="ARBA00023136"/>
    </source>
</evidence>
<evidence type="ECO:0000256" key="1">
    <source>
        <dbReference type="ARBA" id="ARBA00004273"/>
    </source>
</evidence>
<dbReference type="InterPro" id="IPR036228">
    <property type="entry name" value="ATP_synth_F0_dsu_sf_mt"/>
</dbReference>
<proteinExistence type="inferred from homology"/>
<accession>A0AAD9RVP8</accession>
<comment type="similarity">
    <text evidence="2 10">Belongs to the ATPase d subunit family.</text>
</comment>
<dbReference type="PANTHER" id="PTHR12700">
    <property type="entry name" value="ATP SYNTHASE SUBUNIT D, MITOCHONDRIAL"/>
    <property type="match status" value="1"/>
</dbReference>
<dbReference type="AlphaFoldDB" id="A0AAD9RVP8"/>
<protein>
    <recommendedName>
        <fullName evidence="10">ATP synthase subunit d, mitochondrial</fullName>
    </recommendedName>
</protein>
<keyword evidence="3 10" id="KW-0813">Transport</keyword>
<comment type="caution">
    <text evidence="11">The sequence shown here is derived from an EMBL/GenBank/DDBJ whole genome shotgun (WGS) entry which is preliminary data.</text>
</comment>
<keyword evidence="5 10" id="KW-0375">Hydrogen ion transport</keyword>
<dbReference type="PIRSF" id="PIRSF005514">
    <property type="entry name" value="ATPase_F0_D_mt"/>
    <property type="match status" value="1"/>
</dbReference>
<evidence type="ECO:0000256" key="3">
    <source>
        <dbReference type="ARBA" id="ARBA00022448"/>
    </source>
</evidence>
<dbReference type="GO" id="GO:0005743">
    <property type="term" value="C:mitochondrial inner membrane"/>
    <property type="evidence" value="ECO:0007669"/>
    <property type="project" value="UniProtKB-SubCell"/>
</dbReference>
<evidence type="ECO:0000313" key="11">
    <source>
        <dbReference type="EMBL" id="KAK2586794.1"/>
    </source>
</evidence>
<organism evidence="11 12">
    <name type="scientific">Odynerus spinipes</name>
    <dbReference type="NCBI Taxonomy" id="1348599"/>
    <lineage>
        <taxon>Eukaryota</taxon>
        <taxon>Metazoa</taxon>
        <taxon>Ecdysozoa</taxon>
        <taxon>Arthropoda</taxon>
        <taxon>Hexapoda</taxon>
        <taxon>Insecta</taxon>
        <taxon>Pterygota</taxon>
        <taxon>Neoptera</taxon>
        <taxon>Endopterygota</taxon>
        <taxon>Hymenoptera</taxon>
        <taxon>Apocrita</taxon>
        <taxon>Aculeata</taxon>
        <taxon>Vespoidea</taxon>
        <taxon>Vespidae</taxon>
        <taxon>Eumeninae</taxon>
        <taxon>Odynerus</taxon>
    </lineage>
</organism>